<reference evidence="1 2" key="1">
    <citation type="journal article" date="2013" name="ISME J.">
        <title>Comparative genomics of pathogenic lineages of Vibrio nigripulchritudo identifies virulence-associated traits.</title>
        <authorList>
            <person name="Goudenege D."/>
            <person name="Labreuche Y."/>
            <person name="Krin E."/>
            <person name="Ansquer D."/>
            <person name="Mangenot S."/>
            <person name="Calteau A."/>
            <person name="Medigue C."/>
            <person name="Mazel D."/>
            <person name="Polz M.F."/>
            <person name="Le Roux F."/>
        </authorList>
    </citation>
    <scope>NUCLEOTIDE SEQUENCE [LARGE SCALE GENOMIC DNA]</scope>
    <source>
        <strain evidence="1 2">SOn1</strain>
    </source>
</reference>
<dbReference type="AlphaFoldDB" id="A0AAV2VZV1"/>
<sequence>MPYYLAQDGFMAMLSPVIKSTSGYPEHLSHADNTEAQQVFEHKFVAIYFRFFAK</sequence>
<proteinExistence type="predicted"/>
<evidence type="ECO:0000313" key="1">
    <source>
        <dbReference type="EMBL" id="CCO50224.1"/>
    </source>
</evidence>
<dbReference type="Proteomes" id="UP000018211">
    <property type="component" value="Unassembled WGS sequence"/>
</dbReference>
<dbReference type="EMBL" id="CAOF01000199">
    <property type="protein sequence ID" value="CCO50224.1"/>
    <property type="molecule type" value="Genomic_DNA"/>
</dbReference>
<accession>A0AAV2VZV1</accession>
<organism evidence="1 2">
    <name type="scientific">Vibrio nigripulchritudo SOn1</name>
    <dbReference type="NCBI Taxonomy" id="1238450"/>
    <lineage>
        <taxon>Bacteria</taxon>
        <taxon>Pseudomonadati</taxon>
        <taxon>Pseudomonadota</taxon>
        <taxon>Gammaproteobacteria</taxon>
        <taxon>Vibrionales</taxon>
        <taxon>Vibrionaceae</taxon>
        <taxon>Vibrio</taxon>
    </lineage>
</organism>
<evidence type="ECO:0000313" key="2">
    <source>
        <dbReference type="Proteomes" id="UP000018211"/>
    </source>
</evidence>
<gene>
    <name evidence="1" type="ORF">VIBNISOn1_p0061</name>
</gene>
<protein>
    <submittedName>
        <fullName evidence="1">Uncharacterized protein</fullName>
    </submittedName>
</protein>
<comment type="caution">
    <text evidence="1">The sequence shown here is derived from an EMBL/GenBank/DDBJ whole genome shotgun (WGS) entry which is preliminary data.</text>
</comment>
<name>A0AAV2VZV1_9VIBR</name>